<gene>
    <name evidence="1" type="ORF">GSPATT00035557001</name>
</gene>
<reference evidence="1 2" key="1">
    <citation type="journal article" date="2006" name="Nature">
        <title>Global trends of whole-genome duplications revealed by the ciliate Paramecium tetraurelia.</title>
        <authorList>
            <consortium name="Genoscope"/>
            <person name="Aury J.-M."/>
            <person name="Jaillon O."/>
            <person name="Duret L."/>
            <person name="Noel B."/>
            <person name="Jubin C."/>
            <person name="Porcel B.M."/>
            <person name="Segurens B."/>
            <person name="Daubin V."/>
            <person name="Anthouard V."/>
            <person name="Aiach N."/>
            <person name="Arnaiz O."/>
            <person name="Billaut A."/>
            <person name="Beisson J."/>
            <person name="Blanc I."/>
            <person name="Bouhouche K."/>
            <person name="Camara F."/>
            <person name="Duharcourt S."/>
            <person name="Guigo R."/>
            <person name="Gogendeau D."/>
            <person name="Katinka M."/>
            <person name="Keller A.-M."/>
            <person name="Kissmehl R."/>
            <person name="Klotz C."/>
            <person name="Koll F."/>
            <person name="Le Moue A."/>
            <person name="Lepere C."/>
            <person name="Malinsky S."/>
            <person name="Nowacki M."/>
            <person name="Nowak J.K."/>
            <person name="Plattner H."/>
            <person name="Poulain J."/>
            <person name="Ruiz F."/>
            <person name="Serrano V."/>
            <person name="Zagulski M."/>
            <person name="Dessen P."/>
            <person name="Betermier M."/>
            <person name="Weissenbach J."/>
            <person name="Scarpelli C."/>
            <person name="Schachter V."/>
            <person name="Sperling L."/>
            <person name="Meyer E."/>
            <person name="Cohen J."/>
            <person name="Wincker P."/>
        </authorList>
    </citation>
    <scope>NUCLEOTIDE SEQUENCE [LARGE SCALE GENOMIC DNA]</scope>
    <source>
        <strain evidence="1 2">Stock d4-2</strain>
    </source>
</reference>
<sequence length="129" mass="15580">MHKKQIWDIRMAYPNNFTKTLSYIEIQFDEVQDKAKSNWKLFILKERKMLTLEDQHISEILSNQPYSGINLLMCKDVLIEENQNYINWNYLFIQQQQFSFKQQLIMLNVLSNFLTFKKGKIICIQCNSF</sequence>
<proteinExistence type="predicted"/>
<keyword evidence="2" id="KW-1185">Reference proteome</keyword>
<dbReference type="EMBL" id="CT868044">
    <property type="protein sequence ID" value="CAK66428.1"/>
    <property type="molecule type" value="Genomic_DNA"/>
</dbReference>
<dbReference type="Proteomes" id="UP000000600">
    <property type="component" value="Unassembled WGS sequence"/>
</dbReference>
<dbReference type="InParanoid" id="A0C6L1"/>
<dbReference type="AlphaFoldDB" id="A0C6L1"/>
<dbReference type="RefSeq" id="XP_001433825.1">
    <property type="nucleotide sequence ID" value="XM_001433788.1"/>
</dbReference>
<dbReference type="GeneID" id="5019610"/>
<dbReference type="KEGG" id="ptm:GSPATT00035557001"/>
<dbReference type="HOGENOM" id="CLU_1953018_0_0_1"/>
<organism evidence="1 2">
    <name type="scientific">Paramecium tetraurelia</name>
    <dbReference type="NCBI Taxonomy" id="5888"/>
    <lineage>
        <taxon>Eukaryota</taxon>
        <taxon>Sar</taxon>
        <taxon>Alveolata</taxon>
        <taxon>Ciliophora</taxon>
        <taxon>Intramacronucleata</taxon>
        <taxon>Oligohymenophorea</taxon>
        <taxon>Peniculida</taxon>
        <taxon>Parameciidae</taxon>
        <taxon>Paramecium</taxon>
    </lineage>
</organism>
<evidence type="ECO:0000313" key="2">
    <source>
        <dbReference type="Proteomes" id="UP000000600"/>
    </source>
</evidence>
<protein>
    <submittedName>
        <fullName evidence="1">Uncharacterized protein</fullName>
    </submittedName>
</protein>
<evidence type="ECO:0000313" key="1">
    <source>
        <dbReference type="EMBL" id="CAK66428.1"/>
    </source>
</evidence>
<name>A0C6L1_PARTE</name>
<accession>A0C6L1</accession>